<feature type="compositionally biased region" description="Basic and acidic residues" evidence="1">
    <location>
        <begin position="197"/>
        <end position="206"/>
    </location>
</feature>
<evidence type="ECO:0000313" key="2">
    <source>
        <dbReference type="EMBL" id="KAK9077317.1"/>
    </source>
</evidence>
<gene>
    <name evidence="2" type="ORF">SSX86_005654</name>
</gene>
<accession>A0AAP0DQY7</accession>
<protein>
    <recommendedName>
        <fullName evidence="4">Serine/arginine repetitive matrix protein 1-like</fullName>
    </recommendedName>
</protein>
<evidence type="ECO:0000313" key="3">
    <source>
        <dbReference type="Proteomes" id="UP001408789"/>
    </source>
</evidence>
<evidence type="ECO:0000256" key="1">
    <source>
        <dbReference type="SAM" id="MobiDB-lite"/>
    </source>
</evidence>
<keyword evidence="3" id="KW-1185">Reference proteome</keyword>
<name>A0AAP0DQY7_9ASTR</name>
<comment type="caution">
    <text evidence="2">The sequence shown here is derived from an EMBL/GenBank/DDBJ whole genome shotgun (WGS) entry which is preliminary data.</text>
</comment>
<feature type="compositionally biased region" description="Basic and acidic residues" evidence="1">
    <location>
        <begin position="217"/>
        <end position="230"/>
    </location>
</feature>
<dbReference type="EMBL" id="JBCNJP010000007">
    <property type="protein sequence ID" value="KAK9077317.1"/>
    <property type="molecule type" value="Genomic_DNA"/>
</dbReference>
<reference evidence="2 3" key="1">
    <citation type="submission" date="2024-04" db="EMBL/GenBank/DDBJ databases">
        <title>The reference genome of an endangered Asteraceae, Deinandra increscens subsp. villosa, native to the Central Coast of California.</title>
        <authorList>
            <person name="Guilliams M."/>
            <person name="Hasenstab-Lehman K."/>
            <person name="Meyer R."/>
            <person name="Mcevoy S."/>
        </authorList>
    </citation>
    <scope>NUCLEOTIDE SEQUENCE [LARGE SCALE GENOMIC DNA]</scope>
    <source>
        <tissue evidence="2">Leaf</tissue>
    </source>
</reference>
<feature type="compositionally biased region" description="Basic and acidic residues" evidence="1">
    <location>
        <begin position="54"/>
        <end position="67"/>
    </location>
</feature>
<feature type="compositionally biased region" description="Basic and acidic residues" evidence="1">
    <location>
        <begin position="238"/>
        <end position="250"/>
    </location>
</feature>
<feature type="region of interest" description="Disordered" evidence="1">
    <location>
        <begin position="107"/>
        <end position="262"/>
    </location>
</feature>
<organism evidence="2 3">
    <name type="scientific">Deinandra increscens subsp. villosa</name>
    <dbReference type="NCBI Taxonomy" id="3103831"/>
    <lineage>
        <taxon>Eukaryota</taxon>
        <taxon>Viridiplantae</taxon>
        <taxon>Streptophyta</taxon>
        <taxon>Embryophyta</taxon>
        <taxon>Tracheophyta</taxon>
        <taxon>Spermatophyta</taxon>
        <taxon>Magnoliopsida</taxon>
        <taxon>eudicotyledons</taxon>
        <taxon>Gunneridae</taxon>
        <taxon>Pentapetalae</taxon>
        <taxon>asterids</taxon>
        <taxon>campanulids</taxon>
        <taxon>Asterales</taxon>
        <taxon>Asteraceae</taxon>
        <taxon>Asteroideae</taxon>
        <taxon>Heliantheae alliance</taxon>
        <taxon>Madieae</taxon>
        <taxon>Madiinae</taxon>
        <taxon>Deinandra</taxon>
    </lineage>
</organism>
<dbReference type="PANTHER" id="PTHR33871">
    <property type="entry name" value="OS05G0503100 PROTEIN-RELATED"/>
    <property type="match status" value="1"/>
</dbReference>
<dbReference type="PANTHER" id="PTHR33871:SF16">
    <property type="entry name" value="CK25"/>
    <property type="match status" value="1"/>
</dbReference>
<sequence>MGCCLATPAANHRHPPKTAPSPSPPPPPPPEEETVKEVLSETPIVPKTPVVNVTDHRQIPHPEEQPKTENGVVELTKNVTAEIQENVSEISEMYSYSESFSAATTATTVADANRKDEIEVDEDGEVTQKVKNKSPPAAKKVVRKRPVVSSGEFGGRKERGPRPVARRQMPPSPEKKRQSPARTTANAPRNRNVGTSDDGRRREVTAARRSRSPAVRGEARQSRQVREKSPVKSPVKAGESEGKRAVEKIGDGGGVSPEPEVQVSESLENPLVSMECFIFL</sequence>
<dbReference type="Proteomes" id="UP001408789">
    <property type="component" value="Unassembled WGS sequence"/>
</dbReference>
<dbReference type="AlphaFoldDB" id="A0AAP0DQY7"/>
<proteinExistence type="predicted"/>
<feature type="compositionally biased region" description="Pro residues" evidence="1">
    <location>
        <begin position="17"/>
        <end position="29"/>
    </location>
</feature>
<feature type="compositionally biased region" description="Polar residues" evidence="1">
    <location>
        <begin position="180"/>
        <end position="195"/>
    </location>
</feature>
<evidence type="ECO:0008006" key="4">
    <source>
        <dbReference type="Google" id="ProtNLM"/>
    </source>
</evidence>
<feature type="region of interest" description="Disordered" evidence="1">
    <location>
        <begin position="1"/>
        <end position="70"/>
    </location>
</feature>